<sequence>MSRLLRVLSLLVAAGTVVAATLTTAPGSAATSSAPTPAASGETAGRLSAAGSTSGGPNAFRESQALDRRYLLSRLRWSQCRAVPVKVVGGPTFVHATRRAVARIRRATGLPLRVGGALDEGRGIRVRARAIRDSYTLGRTDLGSVGDELWRADIDIDVAETGRDRLVTVIGHELAHALGVRHAPRHVGDFMSPVILRGRLPYSSWDRAALRYAGQGRCLTGSFSLRAAG</sequence>
<dbReference type="SUPFAM" id="SSF55486">
    <property type="entry name" value="Metalloproteases ('zincins'), catalytic domain"/>
    <property type="match status" value="1"/>
</dbReference>
<feature type="signal peptide" evidence="2">
    <location>
        <begin position="1"/>
        <end position="19"/>
    </location>
</feature>
<comment type="caution">
    <text evidence="3">The sequence shown here is derived from an EMBL/GenBank/DDBJ whole genome shotgun (WGS) entry which is preliminary data.</text>
</comment>
<accession>A0ABP6WCG8</accession>
<feature type="region of interest" description="Disordered" evidence="1">
    <location>
        <begin position="27"/>
        <end position="60"/>
    </location>
</feature>
<dbReference type="EMBL" id="BAABBB010000022">
    <property type="protein sequence ID" value="GAA3547339.1"/>
    <property type="molecule type" value="Genomic_DNA"/>
</dbReference>
<reference evidence="4" key="1">
    <citation type="journal article" date="2019" name="Int. J. Syst. Evol. Microbiol.">
        <title>The Global Catalogue of Microorganisms (GCM) 10K type strain sequencing project: providing services to taxonomists for standard genome sequencing and annotation.</title>
        <authorList>
            <consortium name="The Broad Institute Genomics Platform"/>
            <consortium name="The Broad Institute Genome Sequencing Center for Infectious Disease"/>
            <person name="Wu L."/>
            <person name="Ma J."/>
        </authorList>
    </citation>
    <scope>NUCLEOTIDE SEQUENCE [LARGE SCALE GENOMIC DNA]</scope>
    <source>
        <strain evidence="4">JCM 17460</strain>
    </source>
</reference>
<feature type="compositionally biased region" description="Low complexity" evidence="1">
    <location>
        <begin position="27"/>
        <end position="45"/>
    </location>
</feature>
<gene>
    <name evidence="3" type="ORF">GCM10022263_38050</name>
</gene>
<organism evidence="3 4">
    <name type="scientific">Nocardioides daeguensis</name>
    <dbReference type="NCBI Taxonomy" id="908359"/>
    <lineage>
        <taxon>Bacteria</taxon>
        <taxon>Bacillati</taxon>
        <taxon>Actinomycetota</taxon>
        <taxon>Actinomycetes</taxon>
        <taxon>Propionibacteriales</taxon>
        <taxon>Nocardioidaceae</taxon>
        <taxon>Nocardioides</taxon>
    </lineage>
</organism>
<protein>
    <recommendedName>
        <fullName evidence="5">Matrixin family metalloprotease</fullName>
    </recommendedName>
</protein>
<keyword evidence="2" id="KW-0732">Signal</keyword>
<evidence type="ECO:0000313" key="3">
    <source>
        <dbReference type="EMBL" id="GAA3547339.1"/>
    </source>
</evidence>
<name>A0ABP6WCG8_9ACTN</name>
<feature type="chain" id="PRO_5045791340" description="Matrixin family metalloprotease" evidence="2">
    <location>
        <begin position="20"/>
        <end position="229"/>
    </location>
</feature>
<dbReference type="Proteomes" id="UP001500301">
    <property type="component" value="Unassembled WGS sequence"/>
</dbReference>
<evidence type="ECO:0000256" key="2">
    <source>
        <dbReference type="SAM" id="SignalP"/>
    </source>
</evidence>
<proteinExistence type="predicted"/>
<evidence type="ECO:0000313" key="4">
    <source>
        <dbReference type="Proteomes" id="UP001500301"/>
    </source>
</evidence>
<keyword evidence="4" id="KW-1185">Reference proteome</keyword>
<evidence type="ECO:0008006" key="5">
    <source>
        <dbReference type="Google" id="ProtNLM"/>
    </source>
</evidence>
<evidence type="ECO:0000256" key="1">
    <source>
        <dbReference type="SAM" id="MobiDB-lite"/>
    </source>
</evidence>